<evidence type="ECO:0000313" key="1">
    <source>
        <dbReference type="EMBL" id="EED36849.1"/>
    </source>
</evidence>
<accession>B8KVR7</accession>
<name>B8KVR7_9GAMM</name>
<organism evidence="1 2">
    <name type="scientific">Luminiphilus syltensis NOR5-1B</name>
    <dbReference type="NCBI Taxonomy" id="565045"/>
    <lineage>
        <taxon>Bacteria</taxon>
        <taxon>Pseudomonadati</taxon>
        <taxon>Pseudomonadota</taxon>
        <taxon>Gammaproteobacteria</taxon>
        <taxon>Cellvibrionales</taxon>
        <taxon>Halieaceae</taxon>
        <taxon>Luminiphilus</taxon>
    </lineage>
</organism>
<proteinExistence type="predicted"/>
<protein>
    <submittedName>
        <fullName evidence="1">Uncharacterized protein</fullName>
    </submittedName>
</protein>
<dbReference type="HOGENOM" id="CLU_2585490_0_0_6"/>
<dbReference type="Proteomes" id="UP000004699">
    <property type="component" value="Unassembled WGS sequence"/>
</dbReference>
<sequence>MQYLDPDARLLHHCNDGIVTWHLQQGAMESLTLTTDLDAYAALCGKDSGVIEDAQRQLFCAALKRCFAAAGVALAFTTLQ</sequence>
<dbReference type="EMBL" id="DS999411">
    <property type="protein sequence ID" value="EED36849.1"/>
    <property type="molecule type" value="Genomic_DNA"/>
</dbReference>
<keyword evidence="2" id="KW-1185">Reference proteome</keyword>
<evidence type="ECO:0000313" key="2">
    <source>
        <dbReference type="Proteomes" id="UP000004699"/>
    </source>
</evidence>
<gene>
    <name evidence="1" type="ORF">NOR51B_2802</name>
</gene>
<dbReference type="AlphaFoldDB" id="B8KVR7"/>
<reference evidence="2" key="1">
    <citation type="journal article" date="2013" name="BMC Microbiol.">
        <title>Taxonomy and evolution of bacteriochlorophyll a-containing members of the OM60/NOR5 clade of marine gammaproteobacteria: description of Luminiphilus syltensis gen. nov., sp. nov., reclassification of Haliea rubra as Pseudohaliea rubra gen. nov., comb. nov., and emendation of Chromatocurvus halotolerans.</title>
        <authorList>
            <person name="Spring S."/>
            <person name="Riedel T."/>
            <person name="Sproer C."/>
            <person name="Yan S."/>
            <person name="Harder J."/>
            <person name="Fuchs B.M."/>
        </authorList>
    </citation>
    <scope>NUCLEOTIDE SEQUENCE [LARGE SCALE GENOMIC DNA]</scope>
    <source>
        <strain evidence="2">NOR51-B</strain>
    </source>
</reference>